<evidence type="ECO:0000313" key="1">
    <source>
        <dbReference type="EMBL" id="KAH9794310.1"/>
    </source>
</evidence>
<protein>
    <submittedName>
        <fullName evidence="1">Deoxymugineic acid synthase 1</fullName>
    </submittedName>
</protein>
<dbReference type="EMBL" id="CM039171">
    <property type="protein sequence ID" value="KAH9794310.1"/>
    <property type="molecule type" value="Genomic_DNA"/>
</dbReference>
<dbReference type="Proteomes" id="UP000829398">
    <property type="component" value="Chromosome 2"/>
</dbReference>
<evidence type="ECO:0000313" key="2">
    <source>
        <dbReference type="Proteomes" id="UP000829398"/>
    </source>
</evidence>
<organism evidence="1 2">
    <name type="scientific">Citrus sinensis</name>
    <name type="common">Sweet orange</name>
    <name type="synonym">Citrus aurantium var. sinensis</name>
    <dbReference type="NCBI Taxonomy" id="2711"/>
    <lineage>
        <taxon>Eukaryota</taxon>
        <taxon>Viridiplantae</taxon>
        <taxon>Streptophyta</taxon>
        <taxon>Embryophyta</taxon>
        <taxon>Tracheophyta</taxon>
        <taxon>Spermatophyta</taxon>
        <taxon>Magnoliopsida</taxon>
        <taxon>eudicotyledons</taxon>
        <taxon>Gunneridae</taxon>
        <taxon>Pentapetalae</taxon>
        <taxon>rosids</taxon>
        <taxon>malvids</taxon>
        <taxon>Sapindales</taxon>
        <taxon>Rutaceae</taxon>
        <taxon>Aurantioideae</taxon>
        <taxon>Citrus</taxon>
    </lineage>
</organism>
<keyword evidence="2" id="KW-1185">Reference proteome</keyword>
<comment type="caution">
    <text evidence="1">The sequence shown here is derived from an EMBL/GenBank/DDBJ whole genome shotgun (WGS) entry which is preliminary data.</text>
</comment>
<gene>
    <name evidence="1" type="ORF">KPL71_004847</name>
</gene>
<sequence>MKMKKKVSIPEAPLGSTGKPIPLVGFGTAQFPFGAATEVVKESVVHAIEVGYRHFDTAAIYQSEQPLGEAIAEALRLGPIKSRNELFITSKLWLGHAHRQLVLPALQTSLKNLGLEYIDLYLIHFPGSLKPGTGFPFNKEDIVPLDYEAVWEAMEECQNLGLTKSIGVSNFACKKLERLLATAKIPPAVNQVELNPVWQQKKLRDFCQEKGIHITAYSPLGAKGTRWGTNRVMECQVLKEIANARGKSVAQVIFSFF</sequence>
<proteinExistence type="predicted"/>
<accession>A0ACB8N8K9</accession>
<name>A0ACB8N8K9_CITSI</name>
<reference evidence="2" key="1">
    <citation type="journal article" date="2023" name="Hortic. Res.">
        <title>A chromosome-level phased genome enabling allele-level studies in sweet orange: a case study on citrus Huanglongbing tolerance.</title>
        <authorList>
            <person name="Wu B."/>
            <person name="Yu Q."/>
            <person name="Deng Z."/>
            <person name="Duan Y."/>
            <person name="Luo F."/>
            <person name="Gmitter F. Jr."/>
        </authorList>
    </citation>
    <scope>NUCLEOTIDE SEQUENCE [LARGE SCALE GENOMIC DNA]</scope>
    <source>
        <strain evidence="2">cv. Valencia</strain>
    </source>
</reference>